<dbReference type="InterPro" id="IPR023090">
    <property type="entry name" value="UPF0702_alpha/beta_dom_sf"/>
</dbReference>
<keyword evidence="5 7" id="KW-1133">Transmembrane helix</keyword>
<dbReference type="PATRIC" id="fig|1423759.3.peg.585"/>
<evidence type="ECO:0000259" key="9">
    <source>
        <dbReference type="Pfam" id="PF20730"/>
    </source>
</evidence>
<feature type="domain" description="YetF-like N-terminal transmembrane" evidence="9">
    <location>
        <begin position="4"/>
        <end position="79"/>
    </location>
</feature>
<comment type="subcellular location">
    <subcellularLocation>
        <location evidence="1">Cell membrane</location>
        <topology evidence="1">Multi-pass membrane protein</topology>
    </subcellularLocation>
</comment>
<keyword evidence="6 7" id="KW-0472">Membrane</keyword>
<evidence type="ECO:0000256" key="5">
    <source>
        <dbReference type="ARBA" id="ARBA00022989"/>
    </source>
</evidence>
<reference evidence="10 11" key="1">
    <citation type="journal article" date="2015" name="Genome Announc.">
        <title>Expanding the biotechnology potential of lactobacilli through comparative genomics of 213 strains and associated genera.</title>
        <authorList>
            <person name="Sun Z."/>
            <person name="Harris H.M."/>
            <person name="McCann A."/>
            <person name="Guo C."/>
            <person name="Argimon S."/>
            <person name="Zhang W."/>
            <person name="Yang X."/>
            <person name="Jeffery I.B."/>
            <person name="Cooney J.C."/>
            <person name="Kagawa T.F."/>
            <person name="Liu W."/>
            <person name="Song Y."/>
            <person name="Salvetti E."/>
            <person name="Wrobel A."/>
            <person name="Rasinkangas P."/>
            <person name="Parkhill J."/>
            <person name="Rea M.C."/>
            <person name="O'Sullivan O."/>
            <person name="Ritari J."/>
            <person name="Douillard F.P."/>
            <person name="Paul Ross R."/>
            <person name="Yang R."/>
            <person name="Briner A.E."/>
            <person name="Felis G.E."/>
            <person name="de Vos W.M."/>
            <person name="Barrangou R."/>
            <person name="Klaenhammer T.R."/>
            <person name="Caufield P.W."/>
            <person name="Cui Y."/>
            <person name="Zhang H."/>
            <person name="O'Toole P.W."/>
        </authorList>
    </citation>
    <scope>NUCLEOTIDE SEQUENCE [LARGE SCALE GENOMIC DNA]</scope>
    <source>
        <strain evidence="10 11">DSM 19519</strain>
    </source>
</reference>
<dbReference type="InterPro" id="IPR048454">
    <property type="entry name" value="YetF_N"/>
</dbReference>
<feature type="transmembrane region" description="Helical" evidence="7">
    <location>
        <begin position="7"/>
        <end position="24"/>
    </location>
</feature>
<feature type="transmembrane region" description="Helical" evidence="7">
    <location>
        <begin position="59"/>
        <end position="79"/>
    </location>
</feature>
<keyword evidence="11" id="KW-1185">Reference proteome</keyword>
<sequence>MLSYTDITIKLAIGLLTIILQINLSGKSNLAPINALDQVQNYVLGGIVGGMIYNESITVLQYILVLLIWTLLVTVLRFITKHNKYMKWLIDGKPQTLIKNGELIVATALKNGMSANDLTFRLRTEGISDIKQVKLAILEQNGQLTITEYGDETIKYPLILDGQINEAILEETGHSIEWLQKQLVGKNLEVKDVYLGTYANKYLNIYTYAEAKSSKQNKHVT</sequence>
<evidence type="ECO:0008006" key="12">
    <source>
        <dbReference type="Google" id="ProtNLM"/>
    </source>
</evidence>
<dbReference type="InterPro" id="IPR007353">
    <property type="entry name" value="DUF421"/>
</dbReference>
<protein>
    <recommendedName>
        <fullName evidence="12">Membrane protein yetF</fullName>
    </recommendedName>
</protein>
<evidence type="ECO:0000256" key="2">
    <source>
        <dbReference type="ARBA" id="ARBA00006448"/>
    </source>
</evidence>
<dbReference type="Proteomes" id="UP000051448">
    <property type="component" value="Unassembled WGS sequence"/>
</dbReference>
<keyword evidence="4 7" id="KW-0812">Transmembrane</keyword>
<feature type="domain" description="YetF C-terminal" evidence="8">
    <location>
        <begin position="81"/>
        <end position="198"/>
    </location>
</feature>
<name>A0A0R1MEW8_9LACO</name>
<dbReference type="GeneID" id="98311739"/>
<evidence type="ECO:0000256" key="1">
    <source>
        <dbReference type="ARBA" id="ARBA00004651"/>
    </source>
</evidence>
<dbReference type="Pfam" id="PF20730">
    <property type="entry name" value="YetF_N"/>
    <property type="match status" value="1"/>
</dbReference>
<evidence type="ECO:0000256" key="3">
    <source>
        <dbReference type="ARBA" id="ARBA00022475"/>
    </source>
</evidence>
<organism evidence="10 11">
    <name type="scientific">Liquorilactobacillus hordei DSM 19519</name>
    <dbReference type="NCBI Taxonomy" id="1423759"/>
    <lineage>
        <taxon>Bacteria</taxon>
        <taxon>Bacillati</taxon>
        <taxon>Bacillota</taxon>
        <taxon>Bacilli</taxon>
        <taxon>Lactobacillales</taxon>
        <taxon>Lactobacillaceae</taxon>
        <taxon>Liquorilactobacillus</taxon>
    </lineage>
</organism>
<evidence type="ECO:0000256" key="7">
    <source>
        <dbReference type="SAM" id="Phobius"/>
    </source>
</evidence>
<evidence type="ECO:0000256" key="6">
    <source>
        <dbReference type="ARBA" id="ARBA00023136"/>
    </source>
</evidence>
<dbReference type="OrthoDB" id="9778331at2"/>
<evidence type="ECO:0000313" key="11">
    <source>
        <dbReference type="Proteomes" id="UP000051448"/>
    </source>
</evidence>
<gene>
    <name evidence="10" type="ORF">FC92_GL000547</name>
</gene>
<evidence type="ECO:0000256" key="4">
    <source>
        <dbReference type="ARBA" id="ARBA00022692"/>
    </source>
</evidence>
<dbReference type="Gene3D" id="3.30.240.20">
    <property type="entry name" value="bsu07140 like domains"/>
    <property type="match status" value="2"/>
</dbReference>
<dbReference type="PANTHER" id="PTHR34582:SF6">
    <property type="entry name" value="UPF0702 TRANSMEMBRANE PROTEIN YCAP"/>
    <property type="match status" value="1"/>
</dbReference>
<evidence type="ECO:0000259" key="8">
    <source>
        <dbReference type="Pfam" id="PF04239"/>
    </source>
</evidence>
<comment type="caution">
    <text evidence="10">The sequence shown here is derived from an EMBL/GenBank/DDBJ whole genome shotgun (WGS) entry which is preliminary data.</text>
</comment>
<dbReference type="Pfam" id="PF04239">
    <property type="entry name" value="DUF421"/>
    <property type="match status" value="1"/>
</dbReference>
<dbReference type="PANTHER" id="PTHR34582">
    <property type="entry name" value="UPF0702 TRANSMEMBRANE PROTEIN YCAP"/>
    <property type="match status" value="1"/>
</dbReference>
<accession>A0A0R1MEW8</accession>
<dbReference type="STRING" id="1423759.FC92_GL000547"/>
<dbReference type="AlphaFoldDB" id="A0A0R1MEW8"/>
<dbReference type="EMBL" id="AZDX01000018">
    <property type="protein sequence ID" value="KRL06607.1"/>
    <property type="molecule type" value="Genomic_DNA"/>
</dbReference>
<proteinExistence type="inferred from homology"/>
<comment type="similarity">
    <text evidence="2">Belongs to the UPF0702 family.</text>
</comment>
<dbReference type="RefSeq" id="WP_057869668.1">
    <property type="nucleotide sequence ID" value="NZ_AZDX01000018.1"/>
</dbReference>
<dbReference type="GO" id="GO:0005886">
    <property type="term" value="C:plasma membrane"/>
    <property type="evidence" value="ECO:0007669"/>
    <property type="project" value="UniProtKB-SubCell"/>
</dbReference>
<keyword evidence="3" id="KW-1003">Cell membrane</keyword>
<evidence type="ECO:0000313" key="10">
    <source>
        <dbReference type="EMBL" id="KRL06607.1"/>
    </source>
</evidence>